<name>A0A9N9K850_9GLOM</name>
<comment type="caution">
    <text evidence="1">The sequence shown here is derived from an EMBL/GenBank/DDBJ whole genome shotgun (WGS) entry which is preliminary data.</text>
</comment>
<evidence type="ECO:0000313" key="2">
    <source>
        <dbReference type="Proteomes" id="UP000789405"/>
    </source>
</evidence>
<dbReference type="AlphaFoldDB" id="A0A9N9K850"/>
<sequence>DPWLNTLKEIKQWFIQGNKKKQNPSQWFSAQCQFDLVLSVNGFFGIIEYVLNNCPGLVIQPRRISQDMLEGLFRTIKEMSAVKFKEILDDDLVMGWLERVHLIEYLLYYDSVDNLLISWSKKIQQMVLDSVPTKKGIHWMVTWLTNLEGRLNNYKCAGDWF</sequence>
<feature type="non-terminal residue" evidence="1">
    <location>
        <position position="161"/>
    </location>
</feature>
<evidence type="ECO:0000313" key="1">
    <source>
        <dbReference type="EMBL" id="CAG8813761.1"/>
    </source>
</evidence>
<protein>
    <submittedName>
        <fullName evidence="1">2588_t:CDS:1</fullName>
    </submittedName>
</protein>
<accession>A0A9N9K850</accession>
<dbReference type="EMBL" id="CAJVPY010050501">
    <property type="protein sequence ID" value="CAG8813761.1"/>
    <property type="molecule type" value="Genomic_DNA"/>
</dbReference>
<gene>
    <name evidence="1" type="ORF">DERYTH_LOCUS25852</name>
</gene>
<dbReference type="Proteomes" id="UP000789405">
    <property type="component" value="Unassembled WGS sequence"/>
</dbReference>
<proteinExistence type="predicted"/>
<feature type="non-terminal residue" evidence="1">
    <location>
        <position position="1"/>
    </location>
</feature>
<dbReference type="OrthoDB" id="2423305at2759"/>
<reference evidence="1" key="1">
    <citation type="submission" date="2021-06" db="EMBL/GenBank/DDBJ databases">
        <authorList>
            <person name="Kallberg Y."/>
            <person name="Tangrot J."/>
            <person name="Rosling A."/>
        </authorList>
    </citation>
    <scope>NUCLEOTIDE SEQUENCE</scope>
    <source>
        <strain evidence="1">MA453B</strain>
    </source>
</reference>
<organism evidence="1 2">
    <name type="scientific">Dentiscutata erythropus</name>
    <dbReference type="NCBI Taxonomy" id="1348616"/>
    <lineage>
        <taxon>Eukaryota</taxon>
        <taxon>Fungi</taxon>
        <taxon>Fungi incertae sedis</taxon>
        <taxon>Mucoromycota</taxon>
        <taxon>Glomeromycotina</taxon>
        <taxon>Glomeromycetes</taxon>
        <taxon>Diversisporales</taxon>
        <taxon>Gigasporaceae</taxon>
        <taxon>Dentiscutata</taxon>
    </lineage>
</organism>
<keyword evidence="2" id="KW-1185">Reference proteome</keyword>